<comment type="caution">
    <text evidence="1">The sequence shown here is derived from an EMBL/GenBank/DDBJ whole genome shotgun (WGS) entry which is preliminary data.</text>
</comment>
<dbReference type="PANTHER" id="PTHR41244:SF1">
    <property type="entry name" value="GLYCOSYLTRANSFERASE"/>
    <property type="match status" value="1"/>
</dbReference>
<protein>
    <submittedName>
        <fullName evidence="1">Glycoside hydrolase family 99-like domain-containing protein</fullName>
    </submittedName>
</protein>
<dbReference type="RefSeq" id="WP_263072403.1">
    <property type="nucleotide sequence ID" value="NZ_JAOUSF010000002.1"/>
</dbReference>
<reference evidence="1" key="1">
    <citation type="submission" date="2022-10" db="EMBL/GenBank/DDBJ databases">
        <title>Description of Fervidibacillus gen. nov. in the family Fervidibacillaceae fam. nov. with two species, Fervidibacillus albus sp. nov., and Fervidibacillus halotolerans sp. nov., isolated from tidal flat sediments.</title>
        <authorList>
            <person name="Kwon K.K."/>
            <person name="Yang S.-H."/>
        </authorList>
    </citation>
    <scope>NUCLEOTIDE SEQUENCE</scope>
    <source>
        <strain evidence="1">JCM 19140</strain>
    </source>
</reference>
<dbReference type="AlphaFoldDB" id="A0AAE3ITI5"/>
<dbReference type="CDD" id="cd11579">
    <property type="entry name" value="Glyco_tran_WbsX"/>
    <property type="match status" value="1"/>
</dbReference>
<proteinExistence type="predicted"/>
<keyword evidence="1" id="KW-0378">Hydrolase</keyword>
<dbReference type="PANTHER" id="PTHR41244">
    <property type="entry name" value="RHAMNAN SYNTHESIS F"/>
    <property type="match status" value="1"/>
</dbReference>
<organism evidence="1 2">
    <name type="scientific">Perspicuibacillus lycopersici</name>
    <dbReference type="NCBI Taxonomy" id="1325689"/>
    <lineage>
        <taxon>Bacteria</taxon>
        <taxon>Bacillati</taxon>
        <taxon>Bacillota</taxon>
        <taxon>Bacilli</taxon>
        <taxon>Bacillales</taxon>
        <taxon>Bacillaceae</taxon>
        <taxon>Perspicuibacillus</taxon>
    </lineage>
</organism>
<dbReference type="Pfam" id="PF14307">
    <property type="entry name" value="Glyco_tran_WbsX"/>
    <property type="match status" value="1"/>
</dbReference>
<dbReference type="Proteomes" id="UP001209318">
    <property type="component" value="Unassembled WGS sequence"/>
</dbReference>
<dbReference type="Gene3D" id="3.20.20.80">
    <property type="entry name" value="Glycosidases"/>
    <property type="match status" value="1"/>
</dbReference>
<dbReference type="InterPro" id="IPR032719">
    <property type="entry name" value="WbsX"/>
</dbReference>
<gene>
    <name evidence="1" type="ORF">OEV98_06455</name>
</gene>
<accession>A0AAE3ITI5</accession>
<evidence type="ECO:0000313" key="2">
    <source>
        <dbReference type="Proteomes" id="UP001209318"/>
    </source>
</evidence>
<dbReference type="EMBL" id="JAOUSF010000002">
    <property type="protein sequence ID" value="MCU9613191.1"/>
    <property type="molecule type" value="Genomic_DNA"/>
</dbReference>
<evidence type="ECO:0000313" key="1">
    <source>
        <dbReference type="EMBL" id="MCU9613191.1"/>
    </source>
</evidence>
<keyword evidence="2" id="KW-1185">Reference proteome</keyword>
<dbReference type="GO" id="GO:0016787">
    <property type="term" value="F:hydrolase activity"/>
    <property type="evidence" value="ECO:0007669"/>
    <property type="project" value="UniProtKB-KW"/>
</dbReference>
<name>A0AAE3ITI5_9BACI</name>
<sequence>MTKVITMYLPQYHETEENNKWWGKGFTDWHSVKTSTVLYEGHRQPRVPLNEHYYDLSNVEEIQWQASLAKEYGVYGFGIYHYWFSSQQRVLTKPAELLLKHKEIDMPFFLAWDNNSWVRTWSKYKHNTNAWSPKVDANIDEIKTDDGILAKLEYGDEADWKIHFDYLNQFFADERYIKIDNKPLFIIWNYTQKDTLKKMCAYWNELAKESGYSGMYLVSRLNPYDSMDCFDALFTYEPMFSAWQNKNIFNRIANKIIDQFNMKNDLTIFDYDQVWASILSHARKNVGKNIMYGGFVSYDDSPRRGSNGKVITGETPQKFEKYLSELLAISKEQQKEFVFITAWNEWGEGAYLEPDQEYKHDFLEALKNAINKNE</sequence>